<reference evidence="1" key="1">
    <citation type="submission" date="2021-01" db="EMBL/GenBank/DDBJ databases">
        <title>Adiantum capillus-veneris genome.</title>
        <authorList>
            <person name="Fang Y."/>
            <person name="Liao Q."/>
        </authorList>
    </citation>
    <scope>NUCLEOTIDE SEQUENCE</scope>
    <source>
        <strain evidence="1">H3</strain>
        <tissue evidence="1">Leaf</tissue>
    </source>
</reference>
<name>A0A9D4UFW5_ADICA</name>
<proteinExistence type="predicted"/>
<dbReference type="AlphaFoldDB" id="A0A9D4UFW5"/>
<keyword evidence="2" id="KW-1185">Reference proteome</keyword>
<dbReference type="EMBL" id="JABFUD020000017">
    <property type="protein sequence ID" value="KAI5067174.1"/>
    <property type="molecule type" value="Genomic_DNA"/>
</dbReference>
<dbReference type="Proteomes" id="UP000886520">
    <property type="component" value="Chromosome 17"/>
</dbReference>
<evidence type="ECO:0000313" key="1">
    <source>
        <dbReference type="EMBL" id="KAI5067174.1"/>
    </source>
</evidence>
<sequence>MTCFEGPRSSIEEVVMEFARATPAERTMSHVQKYITNKDEVGGSTSRNIENEEMFQEVARGLYESSPRGQTCSECDRAYQMEICHGSFFQDMMKEIRNTQCLLRNIRCLGIVLYHFGRPFFIPEELERTIQVSI</sequence>
<accession>A0A9D4UFW5</accession>
<comment type="caution">
    <text evidence="1">The sequence shown here is derived from an EMBL/GenBank/DDBJ whole genome shotgun (WGS) entry which is preliminary data.</text>
</comment>
<dbReference type="OrthoDB" id="1695579at2759"/>
<organism evidence="1 2">
    <name type="scientific">Adiantum capillus-veneris</name>
    <name type="common">Maidenhair fern</name>
    <dbReference type="NCBI Taxonomy" id="13818"/>
    <lineage>
        <taxon>Eukaryota</taxon>
        <taxon>Viridiplantae</taxon>
        <taxon>Streptophyta</taxon>
        <taxon>Embryophyta</taxon>
        <taxon>Tracheophyta</taxon>
        <taxon>Polypodiopsida</taxon>
        <taxon>Polypodiidae</taxon>
        <taxon>Polypodiales</taxon>
        <taxon>Pteridineae</taxon>
        <taxon>Pteridaceae</taxon>
        <taxon>Vittarioideae</taxon>
        <taxon>Adiantum</taxon>
    </lineage>
</organism>
<gene>
    <name evidence="1" type="ORF">GOP47_0017702</name>
</gene>
<protein>
    <submittedName>
        <fullName evidence="1">Uncharacterized protein</fullName>
    </submittedName>
</protein>
<evidence type="ECO:0000313" key="2">
    <source>
        <dbReference type="Proteomes" id="UP000886520"/>
    </source>
</evidence>